<evidence type="ECO:0000313" key="1">
    <source>
        <dbReference type="EMBL" id="KAJ7638071.1"/>
    </source>
</evidence>
<gene>
    <name evidence="1" type="ORF">B0H17DRAFT_1149277</name>
</gene>
<sequence>MDPLKYWDMRAIDDWNAFKPDMKGYIPPQELGLWPDCDSIEVSANSLPTPKRQLINFTHLDYMRDNDAPFLALSVVERFPATRLTVRGETFAAPISPRDMKFLFTHLGNDRASEHTVAAAEAKILGDASRSSISQGHSAVLRTLRVRAGDGDRETTLEALSVFKAGIHQLLTASRDSNHFATIFVILPIFVDSADIRVYATHENITSDVRLPKDLSQSVSAIGVYAGISDAHIEVGTGAEVVCLIYHECVVPEAEPWFVPRLEYLSGALPPLRDAFCLWRHNLNSGAKAPALMLLVLDHNPKCSTDFSGDDVTLLCHLAPLAQAYGFKMFIGRLVHTMSTKQEVYHDPKEYFESTEDIDRSKLRMSNEPRVRYGWNELRTLGGAIATQPVLLAMATRMMKSGYLHDQFMDRDLDENEDDVEIEDESICFATVIYKHSELHISHTAIDAAEIFPVRTASILFIAP</sequence>
<comment type="caution">
    <text evidence="1">The sequence shown here is derived from an EMBL/GenBank/DDBJ whole genome shotgun (WGS) entry which is preliminary data.</text>
</comment>
<dbReference type="Proteomes" id="UP001221757">
    <property type="component" value="Unassembled WGS sequence"/>
</dbReference>
<dbReference type="EMBL" id="JARKIE010000445">
    <property type="protein sequence ID" value="KAJ7638071.1"/>
    <property type="molecule type" value="Genomic_DNA"/>
</dbReference>
<proteinExistence type="predicted"/>
<keyword evidence="2" id="KW-1185">Reference proteome</keyword>
<name>A0AAD7FQW2_MYCRO</name>
<accession>A0AAD7FQW2</accession>
<dbReference type="AlphaFoldDB" id="A0AAD7FQW2"/>
<organism evidence="1 2">
    <name type="scientific">Mycena rosella</name>
    <name type="common">Pink bonnet</name>
    <name type="synonym">Agaricus rosellus</name>
    <dbReference type="NCBI Taxonomy" id="1033263"/>
    <lineage>
        <taxon>Eukaryota</taxon>
        <taxon>Fungi</taxon>
        <taxon>Dikarya</taxon>
        <taxon>Basidiomycota</taxon>
        <taxon>Agaricomycotina</taxon>
        <taxon>Agaricomycetes</taxon>
        <taxon>Agaricomycetidae</taxon>
        <taxon>Agaricales</taxon>
        <taxon>Marasmiineae</taxon>
        <taxon>Mycenaceae</taxon>
        <taxon>Mycena</taxon>
    </lineage>
</organism>
<evidence type="ECO:0000313" key="2">
    <source>
        <dbReference type="Proteomes" id="UP001221757"/>
    </source>
</evidence>
<protein>
    <submittedName>
        <fullName evidence="1">Uncharacterized protein</fullName>
    </submittedName>
</protein>
<reference evidence="1" key="1">
    <citation type="submission" date="2023-03" db="EMBL/GenBank/DDBJ databases">
        <title>Massive genome expansion in bonnet fungi (Mycena s.s.) driven by repeated elements and novel gene families across ecological guilds.</title>
        <authorList>
            <consortium name="Lawrence Berkeley National Laboratory"/>
            <person name="Harder C.B."/>
            <person name="Miyauchi S."/>
            <person name="Viragh M."/>
            <person name="Kuo A."/>
            <person name="Thoen E."/>
            <person name="Andreopoulos B."/>
            <person name="Lu D."/>
            <person name="Skrede I."/>
            <person name="Drula E."/>
            <person name="Henrissat B."/>
            <person name="Morin E."/>
            <person name="Kohler A."/>
            <person name="Barry K."/>
            <person name="LaButti K."/>
            <person name="Morin E."/>
            <person name="Salamov A."/>
            <person name="Lipzen A."/>
            <person name="Mereny Z."/>
            <person name="Hegedus B."/>
            <person name="Baldrian P."/>
            <person name="Stursova M."/>
            <person name="Weitz H."/>
            <person name="Taylor A."/>
            <person name="Grigoriev I.V."/>
            <person name="Nagy L.G."/>
            <person name="Martin F."/>
            <person name="Kauserud H."/>
        </authorList>
    </citation>
    <scope>NUCLEOTIDE SEQUENCE</scope>
    <source>
        <strain evidence="1">CBHHK067</strain>
    </source>
</reference>